<comment type="subcellular location">
    <subcellularLocation>
        <location evidence="1">Cell membrane</location>
        <topology evidence="1">Multi-pass membrane protein</topology>
    </subcellularLocation>
</comment>
<dbReference type="GO" id="GO:0005886">
    <property type="term" value="C:plasma membrane"/>
    <property type="evidence" value="ECO:0007669"/>
    <property type="project" value="UniProtKB-SubCell"/>
</dbReference>
<keyword evidence="5 6" id="KW-0472">Membrane</keyword>
<evidence type="ECO:0000256" key="3">
    <source>
        <dbReference type="ARBA" id="ARBA00022692"/>
    </source>
</evidence>
<evidence type="ECO:0000313" key="7">
    <source>
        <dbReference type="EMBL" id="TMO65943.1"/>
    </source>
</evidence>
<feature type="transmembrane region" description="Helical" evidence="6">
    <location>
        <begin position="178"/>
        <end position="199"/>
    </location>
</feature>
<gene>
    <name evidence="7" type="ORF">CWC19_16925</name>
</gene>
<evidence type="ECO:0000256" key="2">
    <source>
        <dbReference type="ARBA" id="ARBA00022475"/>
    </source>
</evidence>
<dbReference type="OrthoDB" id="9812084at2"/>
<comment type="caution">
    <text evidence="7">The sequence shown here is derived from an EMBL/GenBank/DDBJ whole genome shotgun (WGS) entry which is preliminary data.</text>
</comment>
<organism evidence="7 8">
    <name type="scientific">Pseudoalteromonas aurantia</name>
    <dbReference type="NCBI Taxonomy" id="43654"/>
    <lineage>
        <taxon>Bacteria</taxon>
        <taxon>Pseudomonadati</taxon>
        <taxon>Pseudomonadota</taxon>
        <taxon>Gammaproteobacteria</taxon>
        <taxon>Alteromonadales</taxon>
        <taxon>Pseudoalteromonadaceae</taxon>
        <taxon>Pseudoalteromonas</taxon>
    </lineage>
</organism>
<dbReference type="PANTHER" id="PTHR30086:SF20">
    <property type="entry name" value="ARGININE EXPORTER PROTEIN ARGO-RELATED"/>
    <property type="match status" value="1"/>
</dbReference>
<keyword evidence="3 6" id="KW-0812">Transmembrane</keyword>
<feature type="transmembrane region" description="Helical" evidence="6">
    <location>
        <begin position="71"/>
        <end position="89"/>
    </location>
</feature>
<dbReference type="GO" id="GO:0015171">
    <property type="term" value="F:amino acid transmembrane transporter activity"/>
    <property type="evidence" value="ECO:0007669"/>
    <property type="project" value="TreeGrafter"/>
</dbReference>
<proteinExistence type="predicted"/>
<evidence type="ECO:0000256" key="6">
    <source>
        <dbReference type="SAM" id="Phobius"/>
    </source>
</evidence>
<name>A0A5S3V4B5_9GAMM</name>
<reference evidence="8" key="2">
    <citation type="submission" date="2019-06" db="EMBL/GenBank/DDBJ databases">
        <title>Co-occurence of chitin degradation, pigmentation and bioactivity in marine Pseudoalteromonas.</title>
        <authorList>
            <person name="Sonnenschein E.C."/>
            <person name="Bech P.K."/>
        </authorList>
    </citation>
    <scope>NUCLEOTIDE SEQUENCE [LARGE SCALE GENOMIC DNA]</scope>
    <source>
        <strain evidence="8">S3790</strain>
    </source>
</reference>
<dbReference type="Pfam" id="PF01810">
    <property type="entry name" value="LysE"/>
    <property type="match status" value="1"/>
</dbReference>
<evidence type="ECO:0000313" key="8">
    <source>
        <dbReference type="Proteomes" id="UP000307217"/>
    </source>
</evidence>
<feature type="transmembrane region" description="Helical" evidence="6">
    <location>
        <begin position="38"/>
        <end position="59"/>
    </location>
</feature>
<keyword evidence="4 6" id="KW-1133">Transmembrane helix</keyword>
<sequence>METLLAVLLFAISSSITPGPNNIMVMTSGVNFGMRKSIPLLVGICFGFAVMIIIVGFGFGELFKIFPALQLWIKCIGTVYLIYLSLLVACSYSELQSAVQQRPLTFLHGALFQWVNAKAWAVAMGAIVAFTNSGTDNAYENMLVATVFLAVGLPCVGVWLVFGVVLKKYLSNSIRQRYFNYTMAGLLLLSIAPACLDIMTQLTSE</sequence>
<feature type="transmembrane region" description="Helical" evidence="6">
    <location>
        <begin position="142"/>
        <end position="166"/>
    </location>
</feature>
<keyword evidence="2" id="KW-1003">Cell membrane</keyword>
<dbReference type="InterPro" id="IPR001123">
    <property type="entry name" value="LeuE-type"/>
</dbReference>
<dbReference type="RefSeq" id="WP_138592948.1">
    <property type="nucleotide sequence ID" value="NZ_PNBX01000081.1"/>
</dbReference>
<evidence type="ECO:0000256" key="5">
    <source>
        <dbReference type="ARBA" id="ARBA00023136"/>
    </source>
</evidence>
<accession>A0A5S3V4B5</accession>
<dbReference type="GO" id="GO:0033228">
    <property type="term" value="P:cysteine export across plasma membrane"/>
    <property type="evidence" value="ECO:0007669"/>
    <property type="project" value="TreeGrafter"/>
</dbReference>
<evidence type="ECO:0000256" key="4">
    <source>
        <dbReference type="ARBA" id="ARBA00022989"/>
    </source>
</evidence>
<dbReference type="PANTHER" id="PTHR30086">
    <property type="entry name" value="ARGININE EXPORTER PROTEIN ARGO"/>
    <property type="match status" value="1"/>
</dbReference>
<evidence type="ECO:0000256" key="1">
    <source>
        <dbReference type="ARBA" id="ARBA00004651"/>
    </source>
</evidence>
<dbReference type="EMBL" id="PNBX01000081">
    <property type="protein sequence ID" value="TMO65943.1"/>
    <property type="molecule type" value="Genomic_DNA"/>
</dbReference>
<dbReference type="AlphaFoldDB" id="A0A5S3V4B5"/>
<protein>
    <submittedName>
        <fullName evidence="7">Lysine transporter LysE</fullName>
    </submittedName>
</protein>
<dbReference type="Proteomes" id="UP000307217">
    <property type="component" value="Unassembled WGS sequence"/>
</dbReference>
<reference evidence="7 8" key="1">
    <citation type="submission" date="2018-01" db="EMBL/GenBank/DDBJ databases">
        <authorList>
            <person name="Paulsen S."/>
            <person name="Gram L.K."/>
        </authorList>
    </citation>
    <scope>NUCLEOTIDE SEQUENCE [LARGE SCALE GENOMIC DNA]</scope>
    <source>
        <strain evidence="7 8">S3790</strain>
    </source>
</reference>